<dbReference type="OrthoDB" id="47738at2759"/>
<feature type="region of interest" description="Disordered" evidence="1">
    <location>
        <begin position="52"/>
        <end position="77"/>
    </location>
</feature>
<reference evidence="3" key="2">
    <citation type="submission" date="2008-08" db="EMBL/GenBank/DDBJ databases">
        <authorList>
            <consortium name="Diatom Consortium"/>
            <person name="Grigoriev I."/>
            <person name="Grimwood J."/>
            <person name="Kuo A."/>
            <person name="Otillar R.P."/>
            <person name="Salamov A."/>
            <person name="Detter J.C."/>
            <person name="Lindquist E."/>
            <person name="Shapiro H."/>
            <person name="Lucas S."/>
            <person name="Glavina del Rio T."/>
            <person name="Pitluck S."/>
            <person name="Rokhsar D."/>
            <person name="Bowler C."/>
        </authorList>
    </citation>
    <scope>GENOME REANNOTATION</scope>
    <source>
        <strain evidence="3">CCAP 1055/1</strain>
    </source>
</reference>
<dbReference type="eggNOG" id="ENOG502SMQT">
    <property type="taxonomic scope" value="Eukaryota"/>
</dbReference>
<evidence type="ECO:0000313" key="2">
    <source>
        <dbReference type="EMBL" id="EEC49403.1"/>
    </source>
</evidence>
<evidence type="ECO:0000256" key="1">
    <source>
        <dbReference type="SAM" id="MobiDB-lite"/>
    </source>
</evidence>
<keyword evidence="3" id="KW-1185">Reference proteome</keyword>
<dbReference type="KEGG" id="pti:PHATRDRAFT_44744"/>
<dbReference type="PaxDb" id="2850-Phatr44744"/>
<feature type="compositionally biased region" description="Low complexity" evidence="1">
    <location>
        <begin position="67"/>
        <end position="77"/>
    </location>
</feature>
<evidence type="ECO:0000313" key="3">
    <source>
        <dbReference type="Proteomes" id="UP000000759"/>
    </source>
</evidence>
<dbReference type="Proteomes" id="UP000000759">
    <property type="component" value="Chromosome 5"/>
</dbReference>
<dbReference type="RefSeq" id="XP_002178705.1">
    <property type="nucleotide sequence ID" value="XM_002178669.1"/>
</dbReference>
<gene>
    <name evidence="2" type="ORF">PHATRDRAFT_44744</name>
</gene>
<sequence>MGFASARLLPDLQIAIATLYSLPLPQDVTQYADQSQAHEFLQHIQSRNVRRKIHSLQQRHRDQAMKQQPTSTTNQQQTIALPREDETTVRMGSSWLPCLILLCQLDGSGRPCLAATPTERLFAAQTLLHRLRRIKIVEAIDLDVELDHDLEESQALYFYESMDHAVNLLSAYKNLMERMNPFVAMVLSPYLANVSSVEDEERTKAELTLLTLGAIAFLIASDPQANDQMMPLLSTIGHSMAVVALRIRYTPSSVDAPQGPSSPPIVTLIEQALSAAWNTAPSVSLPQNHEVMCVTLNIAFGAIPDALLGSPGGARGRLSMDPRCIQAATHELITGLRTLWESLKRHEVIHSHWTLRTMERWAKFVPLDHDLVTATVPLVREYAIMDGPHGKDAFEYLIAIFESGSWTVDQVLATSMGLTDEKRTNQSGRKRQSSRSKKRQKELVDSRTTDTAVVHAENEVQQRGQSACLVAMQVWNVLRDSAERALTQAKNERIQVEGEGPIGCIATCANACLPHLLRHPAQPNAQELFAQISGVVQNVCASDNKAVRGLVFESLFTLHATMLNLVREEKFTDPSLESLMVDHFYHCSMNLAVRCGYPDSYFVNLAASSDEEIEVERNDVRDVVRAIACSEEGGSTSEVITLHRPLETSLKILSKMLHACVDAVNTALSQRLLPSEAIVHAFSALAKPLNHVAKANASNSSCELCILAMKFLISVTGALLKAFEDKKPILQLLPICRTASIAMASVTPMLSSLVQNYCDNRLVLGAVRETLDVCIRGSIVSVAELPELASASELHHAQYDIRGTMRGPGGEDHVGCLVLMRFVDESEALSKVVIDVARPYLSQLCDLYQHLKSIESNRERGVHHGRGVAPKSRRILLSVLCHLETLSRGQGGASTMLLDIFDRTIETIVNMNGHVSSGETKFYFLCEATLDIAAFSSTLIRSLFEPDDDVSKNSRCLEMLADACVKGYRMIGPDPPSPEIYQWNRYRAAIFSLLKAAAHPDLPERSINMIQILISAECDAIATQCTMMPLCSSSLFNDEVVSPETVPAGLFVKVLGDVIGESHSYSHICAQVLWLEKDVVLNSILLECGDPEITGGDFVDPRCTLLEAWLLCMSKIVSSKHSTVEPFVETLLSETCVVLLSLLFSKTVATTQEDRGKDPCLSLDGPHTLAAMEFLSAFLSSGFGFQALSEQLRLNISFDFPSLPFCDASLHGSVIIGAALFRAMQGALPPWAVESIPEVYSAFFTATGRNPELFGAVLRSSMEIRLSERSTMCGVVQRGELLSGRYFEGTSEKAKEQFVDETIDLCRSDTASSWRRMKVLVKQVCGGKKKDSDCKQKPSYTRWDFERL</sequence>
<dbReference type="InParanoid" id="B7FVH3"/>
<dbReference type="EMBL" id="CM000608">
    <property type="protein sequence ID" value="EEC49403.1"/>
    <property type="molecule type" value="Genomic_DNA"/>
</dbReference>
<dbReference type="HOGENOM" id="CLU_257906_0_0_1"/>
<reference evidence="2 3" key="1">
    <citation type="journal article" date="2008" name="Nature">
        <title>The Phaeodactylum genome reveals the evolutionary history of diatom genomes.</title>
        <authorList>
            <person name="Bowler C."/>
            <person name="Allen A.E."/>
            <person name="Badger J.H."/>
            <person name="Grimwood J."/>
            <person name="Jabbari K."/>
            <person name="Kuo A."/>
            <person name="Maheswari U."/>
            <person name="Martens C."/>
            <person name="Maumus F."/>
            <person name="Otillar R.P."/>
            <person name="Rayko E."/>
            <person name="Salamov A."/>
            <person name="Vandepoele K."/>
            <person name="Beszteri B."/>
            <person name="Gruber A."/>
            <person name="Heijde M."/>
            <person name="Katinka M."/>
            <person name="Mock T."/>
            <person name="Valentin K."/>
            <person name="Verret F."/>
            <person name="Berges J.A."/>
            <person name="Brownlee C."/>
            <person name="Cadoret J.P."/>
            <person name="Chiovitti A."/>
            <person name="Choi C.J."/>
            <person name="Coesel S."/>
            <person name="De Martino A."/>
            <person name="Detter J.C."/>
            <person name="Durkin C."/>
            <person name="Falciatore A."/>
            <person name="Fournet J."/>
            <person name="Haruta M."/>
            <person name="Huysman M.J."/>
            <person name="Jenkins B.D."/>
            <person name="Jiroutova K."/>
            <person name="Jorgensen R.E."/>
            <person name="Joubert Y."/>
            <person name="Kaplan A."/>
            <person name="Kroger N."/>
            <person name="Kroth P.G."/>
            <person name="La Roche J."/>
            <person name="Lindquist E."/>
            <person name="Lommer M."/>
            <person name="Martin-Jezequel V."/>
            <person name="Lopez P.J."/>
            <person name="Lucas S."/>
            <person name="Mangogna M."/>
            <person name="McGinnis K."/>
            <person name="Medlin L.K."/>
            <person name="Montsant A."/>
            <person name="Oudot-Le Secq M.P."/>
            <person name="Napoli C."/>
            <person name="Obornik M."/>
            <person name="Parker M.S."/>
            <person name="Petit J.L."/>
            <person name="Porcel B.M."/>
            <person name="Poulsen N."/>
            <person name="Robison M."/>
            <person name="Rychlewski L."/>
            <person name="Rynearson T.A."/>
            <person name="Schmutz J."/>
            <person name="Shapiro H."/>
            <person name="Siaut M."/>
            <person name="Stanley M."/>
            <person name="Sussman M.R."/>
            <person name="Taylor A.R."/>
            <person name="Vardi A."/>
            <person name="von Dassow P."/>
            <person name="Vyverman W."/>
            <person name="Willis A."/>
            <person name="Wyrwicz L.S."/>
            <person name="Rokhsar D.S."/>
            <person name="Weissenbach J."/>
            <person name="Armbrust E.V."/>
            <person name="Green B.R."/>
            <person name="Van de Peer Y."/>
            <person name="Grigoriev I.V."/>
        </authorList>
    </citation>
    <scope>NUCLEOTIDE SEQUENCE [LARGE SCALE GENOMIC DNA]</scope>
    <source>
        <strain evidence="2 3">CCAP 1055/1</strain>
    </source>
</reference>
<feature type="compositionally biased region" description="Basic residues" evidence="1">
    <location>
        <begin position="428"/>
        <end position="440"/>
    </location>
</feature>
<dbReference type="GeneID" id="7199720"/>
<name>B7FVH3_PHATC</name>
<accession>B7FVH3</accession>
<protein>
    <submittedName>
        <fullName evidence="2">Uncharacterized protein</fullName>
    </submittedName>
</protein>
<dbReference type="OMA" id="GEDHVGC"/>
<organism evidence="2 3">
    <name type="scientific">Phaeodactylum tricornutum (strain CCAP 1055/1)</name>
    <dbReference type="NCBI Taxonomy" id="556484"/>
    <lineage>
        <taxon>Eukaryota</taxon>
        <taxon>Sar</taxon>
        <taxon>Stramenopiles</taxon>
        <taxon>Ochrophyta</taxon>
        <taxon>Bacillariophyta</taxon>
        <taxon>Bacillariophyceae</taxon>
        <taxon>Bacillariophycidae</taxon>
        <taxon>Naviculales</taxon>
        <taxon>Phaeodactylaceae</taxon>
        <taxon>Phaeodactylum</taxon>
    </lineage>
</organism>
<proteinExistence type="predicted"/>
<feature type="region of interest" description="Disordered" evidence="1">
    <location>
        <begin position="419"/>
        <end position="450"/>
    </location>
</feature>